<dbReference type="PANTHER" id="PTHR35372:SF2">
    <property type="entry name" value="SF3 HELICASE DOMAIN-CONTAINING PROTEIN"/>
    <property type="match status" value="1"/>
</dbReference>
<dbReference type="SMART" id="SM00885">
    <property type="entry name" value="D5_N"/>
    <property type="match status" value="1"/>
</dbReference>
<organism evidence="5 6">
    <name type="scientific">Mycobacterium gordonae</name>
    <dbReference type="NCBI Taxonomy" id="1778"/>
    <lineage>
        <taxon>Bacteria</taxon>
        <taxon>Bacillati</taxon>
        <taxon>Actinomycetota</taxon>
        <taxon>Actinomycetes</taxon>
        <taxon>Mycobacteriales</taxon>
        <taxon>Mycobacteriaceae</taxon>
        <taxon>Mycobacterium</taxon>
    </lineage>
</organism>
<keyword evidence="3" id="KW-0067">ATP-binding</keyword>
<evidence type="ECO:0000256" key="1">
    <source>
        <dbReference type="ARBA" id="ARBA00022741"/>
    </source>
</evidence>
<keyword evidence="1" id="KW-0547">Nucleotide-binding</keyword>
<dbReference type="NCBIfam" id="TIGR01613">
    <property type="entry name" value="primase_Cterm"/>
    <property type="match status" value="1"/>
</dbReference>
<dbReference type="SUPFAM" id="SSF52540">
    <property type="entry name" value="P-loop containing nucleoside triphosphate hydrolases"/>
    <property type="match status" value="1"/>
</dbReference>
<dbReference type="InterPro" id="IPR006500">
    <property type="entry name" value="Helicase_put_C_phage/plasmid"/>
</dbReference>
<dbReference type="GO" id="GO:0016787">
    <property type="term" value="F:hydrolase activity"/>
    <property type="evidence" value="ECO:0007669"/>
    <property type="project" value="UniProtKB-KW"/>
</dbReference>
<dbReference type="GO" id="GO:0005524">
    <property type="term" value="F:ATP binding"/>
    <property type="evidence" value="ECO:0007669"/>
    <property type="project" value="UniProtKB-KW"/>
</dbReference>
<name>A0A0Q2Q794_MYCGO</name>
<evidence type="ECO:0000313" key="5">
    <source>
        <dbReference type="EMBL" id="KQH75845.1"/>
    </source>
</evidence>
<feature type="domain" description="SF3 helicase" evidence="4">
    <location>
        <begin position="153"/>
        <end position="308"/>
    </location>
</feature>
<accession>A0A0Q2Q794</accession>
<dbReference type="Proteomes" id="UP000051677">
    <property type="component" value="Unassembled WGS sequence"/>
</dbReference>
<sequence>MSTAQGANSDGAQYFAQGIGLLAKNLADDVMHCLECGFDSTTERFYVYDDGVWRLNGGRIEQEISRLLGNRYRTTHTKHVLDLIRYSDNAARITCKPLPQFINVPNGMVDWETGELLAHASQYLSTVQLPVEYDPDATCPKVERFLEEVLPPDCIEFIWEVIGYTMFSGNPLHAAVLLYGKGRNGKGTLIRLLKALVGERNCSAVGLHELTENRFRTATLYGRLANLAGDLDSRWVANTAAFKAITGGDLIQAEFKFGAAFDFTPWALPVYSANKAFGSADSSEGWVSRWTVVPFPNTFGGNEDRNLDSELHSAAELRGVMARGIRALPMLLKRGQFQEPESVKEAKEAFVAASDTVRGWISEQCTLDPKSWQSRTELYSAYQLHPLTQGSKLLSGREFYNRLEQVSGIVAAKRQGTRGFKGIKLGRPAPVAQDGTAPTAAPGTLARIHRSRW</sequence>
<dbReference type="AlphaFoldDB" id="A0A0Q2Q794"/>
<dbReference type="InterPro" id="IPR051620">
    <property type="entry name" value="ORF904-like_C"/>
</dbReference>
<gene>
    <name evidence="5" type="ORF">AO501_12410</name>
</gene>
<dbReference type="InterPro" id="IPR027417">
    <property type="entry name" value="P-loop_NTPase"/>
</dbReference>
<evidence type="ECO:0000259" key="4">
    <source>
        <dbReference type="PROSITE" id="PS51206"/>
    </source>
</evidence>
<comment type="caution">
    <text evidence="5">The sequence shown here is derived from an EMBL/GenBank/DDBJ whole genome shotgun (WGS) entry which is preliminary data.</text>
</comment>
<dbReference type="Pfam" id="PF08706">
    <property type="entry name" value="D5_N"/>
    <property type="match status" value="1"/>
</dbReference>
<dbReference type="Gene3D" id="3.40.50.300">
    <property type="entry name" value="P-loop containing nucleotide triphosphate hydrolases"/>
    <property type="match status" value="1"/>
</dbReference>
<dbReference type="PROSITE" id="PS51206">
    <property type="entry name" value="SF3_HELICASE_1"/>
    <property type="match status" value="1"/>
</dbReference>
<evidence type="ECO:0000313" key="6">
    <source>
        <dbReference type="Proteomes" id="UP000051677"/>
    </source>
</evidence>
<protein>
    <recommendedName>
        <fullName evidence="4">SF3 helicase domain-containing protein</fullName>
    </recommendedName>
</protein>
<dbReference type="InterPro" id="IPR014015">
    <property type="entry name" value="Helicase_SF3_DNA-vir"/>
</dbReference>
<dbReference type="InterPro" id="IPR045455">
    <property type="entry name" value="NrS-1_pol-like_helicase"/>
</dbReference>
<evidence type="ECO:0000256" key="3">
    <source>
        <dbReference type="ARBA" id="ARBA00022840"/>
    </source>
</evidence>
<evidence type="ECO:0000256" key="2">
    <source>
        <dbReference type="ARBA" id="ARBA00022801"/>
    </source>
</evidence>
<dbReference type="EMBL" id="LKTM01000365">
    <property type="protein sequence ID" value="KQH75845.1"/>
    <property type="molecule type" value="Genomic_DNA"/>
</dbReference>
<dbReference type="Pfam" id="PF19263">
    <property type="entry name" value="DUF5906"/>
    <property type="match status" value="1"/>
</dbReference>
<reference evidence="5 6" key="1">
    <citation type="submission" date="2015-10" db="EMBL/GenBank/DDBJ databases">
        <title>Mycobacterium gordonae draft genome assembly.</title>
        <authorList>
            <person name="Ustinova V."/>
            <person name="Smirnova T."/>
            <person name="Blagodatskikh K."/>
            <person name="Varlamov D."/>
            <person name="Larionova E."/>
            <person name="Chernousova L."/>
        </authorList>
    </citation>
    <scope>NUCLEOTIDE SEQUENCE [LARGE SCALE GENOMIC DNA]</scope>
    <source>
        <strain evidence="5 6">CTRI 14-8773</strain>
    </source>
</reference>
<dbReference type="RefSeq" id="WP_055581201.1">
    <property type="nucleotide sequence ID" value="NZ_LKTM01000365.1"/>
</dbReference>
<keyword evidence="2" id="KW-0378">Hydrolase</keyword>
<dbReference type="InterPro" id="IPR014818">
    <property type="entry name" value="Phage/plasmid_primase_P4_C"/>
</dbReference>
<proteinExistence type="predicted"/>
<dbReference type="PANTHER" id="PTHR35372">
    <property type="entry name" value="ATP BINDING PROTEIN-RELATED"/>
    <property type="match status" value="1"/>
</dbReference>